<evidence type="ECO:0000313" key="3">
    <source>
        <dbReference type="Proteomes" id="UP000549052"/>
    </source>
</evidence>
<accession>A0A839EKL8</accession>
<proteinExistence type="predicted"/>
<organism evidence="2 3">
    <name type="scientific">Phyllobacterium myrsinacearum</name>
    <dbReference type="NCBI Taxonomy" id="28101"/>
    <lineage>
        <taxon>Bacteria</taxon>
        <taxon>Pseudomonadati</taxon>
        <taxon>Pseudomonadota</taxon>
        <taxon>Alphaproteobacteria</taxon>
        <taxon>Hyphomicrobiales</taxon>
        <taxon>Phyllobacteriaceae</taxon>
        <taxon>Phyllobacterium</taxon>
    </lineage>
</organism>
<dbReference type="AlphaFoldDB" id="A0A839EKL8"/>
<evidence type="ECO:0000313" key="2">
    <source>
        <dbReference type="EMBL" id="MBA8880581.1"/>
    </source>
</evidence>
<keyword evidence="3" id="KW-1185">Reference proteome</keyword>
<dbReference type="SUPFAM" id="SSF55729">
    <property type="entry name" value="Acyl-CoA N-acyltransferases (Nat)"/>
    <property type="match status" value="1"/>
</dbReference>
<sequence>MKPEPALEQRGGRSCVGRKAIVYSFMKIPSMLTHVVTYAPEEPVHDAAIEDINKEAFGPGRFTRAAYRIREGGPHDRDLSFVALNGDYVVGSVRLTPILVGTAPAMLLGPLAVRPAWKKQGIGAALMRKSMETARLAGHRLIILVGDEPYYAPFGFRQIVGHQIEMPAPVEPSRFLACELTPRALKDVQGRVRHAGVDGQ</sequence>
<reference evidence="2 3" key="1">
    <citation type="submission" date="2020-07" db="EMBL/GenBank/DDBJ databases">
        <title>Genomic Encyclopedia of Type Strains, Phase IV (KMG-V): Genome sequencing to study the core and pangenomes of soil and plant-associated prokaryotes.</title>
        <authorList>
            <person name="Whitman W."/>
        </authorList>
    </citation>
    <scope>NUCLEOTIDE SEQUENCE [LARGE SCALE GENOMIC DNA]</scope>
    <source>
        <strain evidence="2 3">AN3</strain>
    </source>
</reference>
<dbReference type="InterPro" id="IPR000182">
    <property type="entry name" value="GNAT_dom"/>
</dbReference>
<dbReference type="Proteomes" id="UP000549052">
    <property type="component" value="Unassembled WGS sequence"/>
</dbReference>
<comment type="caution">
    <text evidence="2">The sequence shown here is derived from an EMBL/GenBank/DDBJ whole genome shotgun (WGS) entry which is preliminary data.</text>
</comment>
<dbReference type="InterPro" id="IPR016181">
    <property type="entry name" value="Acyl_CoA_acyltransferase"/>
</dbReference>
<dbReference type="GO" id="GO:0016747">
    <property type="term" value="F:acyltransferase activity, transferring groups other than amino-acyl groups"/>
    <property type="evidence" value="ECO:0007669"/>
    <property type="project" value="InterPro"/>
</dbReference>
<keyword evidence="2" id="KW-0808">Transferase</keyword>
<protein>
    <submittedName>
        <fullName evidence="2">Putative N-acetyltransferase YhbS</fullName>
    </submittedName>
</protein>
<evidence type="ECO:0000259" key="1">
    <source>
        <dbReference type="PROSITE" id="PS51186"/>
    </source>
</evidence>
<feature type="domain" description="N-acetyltransferase" evidence="1">
    <location>
        <begin position="36"/>
        <end position="171"/>
    </location>
</feature>
<name>A0A839EKL8_9HYPH</name>
<dbReference type="Gene3D" id="3.40.630.30">
    <property type="match status" value="1"/>
</dbReference>
<dbReference type="Pfam" id="PF00583">
    <property type="entry name" value="Acetyltransf_1"/>
    <property type="match status" value="1"/>
</dbReference>
<dbReference type="EMBL" id="JACGXN010000008">
    <property type="protein sequence ID" value="MBA8880581.1"/>
    <property type="molecule type" value="Genomic_DNA"/>
</dbReference>
<dbReference type="CDD" id="cd04301">
    <property type="entry name" value="NAT_SF"/>
    <property type="match status" value="1"/>
</dbReference>
<gene>
    <name evidence="2" type="ORF">FHW16_004304</name>
</gene>
<dbReference type="PROSITE" id="PS51186">
    <property type="entry name" value="GNAT"/>
    <property type="match status" value="1"/>
</dbReference>